<keyword evidence="1" id="KW-0812">Transmembrane</keyword>
<dbReference type="Proteomes" id="UP000277582">
    <property type="component" value="Unassembled WGS sequence"/>
</dbReference>
<organism evidence="2 3">
    <name type="scientific">Candidatus Methanodesulfokora washburnensis</name>
    <dbReference type="NCBI Taxonomy" id="2478471"/>
    <lineage>
        <taxon>Archaea</taxon>
        <taxon>Thermoproteota</taxon>
        <taxon>Candidatus Korarchaeia</taxon>
        <taxon>Candidatus Korarchaeia incertae sedis</taxon>
        <taxon>Candidatus Methanodesulfokora</taxon>
    </lineage>
</organism>
<reference evidence="2 3" key="1">
    <citation type="submission" date="2018-10" db="EMBL/GenBank/DDBJ databases">
        <title>Co-occurring genomic capacity for anaerobic methane metabolism and dissimilatory sulfite reduction discovered in the Korarchaeota.</title>
        <authorList>
            <person name="Mckay L.J."/>
            <person name="Dlakic M."/>
            <person name="Fields M.W."/>
            <person name="Delmont T.O."/>
            <person name="Eren A.M."/>
            <person name="Jay Z.J."/>
            <person name="Klingelsmith K.B."/>
            <person name="Rusch D.B."/>
            <person name="Inskeep W.P."/>
        </authorList>
    </citation>
    <scope>NUCLEOTIDE SEQUENCE [LARGE SCALE GENOMIC DNA]</scope>
    <source>
        <strain evidence="2 3">MDKW</strain>
    </source>
</reference>
<feature type="transmembrane region" description="Helical" evidence="1">
    <location>
        <begin position="110"/>
        <end position="130"/>
    </location>
</feature>
<accession>A0A3R9RA58</accession>
<proteinExistence type="predicted"/>
<keyword evidence="1" id="KW-0472">Membrane</keyword>
<keyword evidence="3" id="KW-1185">Reference proteome</keyword>
<comment type="caution">
    <text evidence="2">The sequence shown here is derived from an EMBL/GenBank/DDBJ whole genome shotgun (WGS) entry which is preliminary data.</text>
</comment>
<dbReference type="RefSeq" id="WP_125670166.1">
    <property type="nucleotide sequence ID" value="NZ_RCOS01000018.1"/>
</dbReference>
<sequence>MRTRGWIYLYTGTIGYVVAVIYLNVWGSQNPVVRAGGMILLLLFGHLSGGLILPRIIDHIFKICDKEVSLPDEEIASSTMNTAYSFLFSLFWCVTSFLNPEACRSSVNPIGCFLATYFMIPSFFLFLGIISEINSRKMLKNYGKPYRVIVPKKELLEKHGRFIITLRLLLDFLLIVSIFSVIITSSLEWRESLFYAMILLVVVVESKAIVLFLSRWKIMFEQE</sequence>
<evidence type="ECO:0000256" key="1">
    <source>
        <dbReference type="SAM" id="Phobius"/>
    </source>
</evidence>
<feature type="transmembrane region" description="Helical" evidence="1">
    <location>
        <begin position="32"/>
        <end position="54"/>
    </location>
</feature>
<evidence type="ECO:0000313" key="2">
    <source>
        <dbReference type="EMBL" id="RSN78390.1"/>
    </source>
</evidence>
<protein>
    <submittedName>
        <fullName evidence="2">Uncharacterized protein</fullName>
    </submittedName>
</protein>
<name>A0A3R9RA58_9CREN</name>
<keyword evidence="1" id="KW-1133">Transmembrane helix</keyword>
<feature type="transmembrane region" description="Helical" evidence="1">
    <location>
        <begin position="75"/>
        <end position="98"/>
    </location>
</feature>
<dbReference type="AlphaFoldDB" id="A0A3R9RA58"/>
<evidence type="ECO:0000313" key="3">
    <source>
        <dbReference type="Proteomes" id="UP000277582"/>
    </source>
</evidence>
<feature type="transmembrane region" description="Helical" evidence="1">
    <location>
        <begin position="193"/>
        <end position="213"/>
    </location>
</feature>
<dbReference type="EMBL" id="RCOS01000018">
    <property type="protein sequence ID" value="RSN78390.1"/>
    <property type="molecule type" value="Genomic_DNA"/>
</dbReference>
<feature type="transmembrane region" description="Helical" evidence="1">
    <location>
        <begin position="168"/>
        <end position="187"/>
    </location>
</feature>
<feature type="transmembrane region" description="Helical" evidence="1">
    <location>
        <begin position="7"/>
        <end position="26"/>
    </location>
</feature>
<gene>
    <name evidence="2" type="ORF">D6D85_00985</name>
</gene>